<name>J9D0B3_9ZZZZ</name>
<proteinExistence type="predicted"/>
<comment type="caution">
    <text evidence="1">The sequence shown here is derived from an EMBL/GenBank/DDBJ whole genome shotgun (WGS) entry which is preliminary data.</text>
</comment>
<organism evidence="1">
    <name type="scientific">gut metagenome</name>
    <dbReference type="NCBI Taxonomy" id="749906"/>
    <lineage>
        <taxon>unclassified sequences</taxon>
        <taxon>metagenomes</taxon>
        <taxon>organismal metagenomes</taxon>
    </lineage>
</organism>
<gene>
    <name evidence="1" type="ORF">EVA_05912</name>
</gene>
<evidence type="ECO:0000313" key="1">
    <source>
        <dbReference type="EMBL" id="EJX05981.1"/>
    </source>
</evidence>
<dbReference type="AlphaFoldDB" id="J9D0B3"/>
<accession>J9D0B3</accession>
<dbReference type="EMBL" id="AMCI01001306">
    <property type="protein sequence ID" value="EJX05981.1"/>
    <property type="molecule type" value="Genomic_DNA"/>
</dbReference>
<reference evidence="1" key="1">
    <citation type="journal article" date="2012" name="PLoS ONE">
        <title>Gene sets for utilization of primary and secondary nutrition supplies in the distal gut of endangered iberian lynx.</title>
        <authorList>
            <person name="Alcaide M."/>
            <person name="Messina E."/>
            <person name="Richter M."/>
            <person name="Bargiela R."/>
            <person name="Peplies J."/>
            <person name="Huws S.A."/>
            <person name="Newbold C.J."/>
            <person name="Golyshin P.N."/>
            <person name="Simon M.A."/>
            <person name="Lopez G."/>
            <person name="Yakimov M.M."/>
            <person name="Ferrer M."/>
        </authorList>
    </citation>
    <scope>NUCLEOTIDE SEQUENCE</scope>
</reference>
<protein>
    <submittedName>
        <fullName evidence="1">Uncharacterized protein</fullName>
    </submittedName>
</protein>
<sequence length="43" mass="4863">MTAIPLQKNILAGRDDKIELSPSIPILFRTYTSHKQKSQVIPI</sequence>